<evidence type="ECO:0000256" key="2">
    <source>
        <dbReference type="SAM" id="SignalP"/>
    </source>
</evidence>
<keyword evidence="1" id="KW-0472">Membrane</keyword>
<dbReference type="OrthoDB" id="269524at2"/>
<dbReference type="RefSeq" id="WP_114367379.1">
    <property type="nucleotide sequence ID" value="NZ_QPEX01000010.1"/>
</dbReference>
<keyword evidence="1" id="KW-0812">Transmembrane</keyword>
<evidence type="ECO:0000313" key="4">
    <source>
        <dbReference type="Proteomes" id="UP000253562"/>
    </source>
</evidence>
<accession>A0A368KV61</accession>
<name>A0A368KV61_9BACT</name>
<feature type="chain" id="PRO_5016952720" evidence="2">
    <location>
        <begin position="34"/>
        <end position="760"/>
    </location>
</feature>
<protein>
    <submittedName>
        <fullName evidence="3">Uncharacterized protein</fullName>
    </submittedName>
</protein>
<dbReference type="Proteomes" id="UP000253562">
    <property type="component" value="Unassembled WGS sequence"/>
</dbReference>
<feature type="transmembrane region" description="Helical" evidence="1">
    <location>
        <begin position="454"/>
        <end position="472"/>
    </location>
</feature>
<dbReference type="PROSITE" id="PS51257">
    <property type="entry name" value="PROKAR_LIPOPROTEIN"/>
    <property type="match status" value="1"/>
</dbReference>
<dbReference type="AlphaFoldDB" id="A0A368KV61"/>
<gene>
    <name evidence="3" type="ORF">DTL42_03985</name>
</gene>
<proteinExistence type="predicted"/>
<sequence>MPSSPNRSLLFHLILSGCCCVLWLVLSSSVAQAETGEKYFLPLPPDKPDHGLFLSLDARWIDGSGYRPIHVSLITANGKPAPADRRVEVILQPNALYSSPLPRVSQEIKLSQGKIGEASTILVPQHMLWYALSIEVWEDGRKLPELSNKSLSMANINSRTAVTEAYPAMIVFHRNAPLRDAQASWALDQANRLDSGEEVEPFPDLRILFNEQTVPTAAPLKSLFAGSPYQAVAALRQLPRTDVLPLSMVPDNWLALSSADLLVFEWQDLETLQETSPEKFAVIRDWTNAGGNLLVWNSGKQGPSQIDPWFDQTKEAIPHQWDKFLLDAAPIRDIGLLRVLRFPHNNFSGNNQGQYSALAIQNGKLIETAPNAGIATGAEKPLNLATREMGFGKLTLVQENPFPGNAGTWERIFGAIGGSRLAWFDRHGMSRMRENLGFWDFLVPGVGIAPVTTFEVLITLFVIVIGPVNYFVLRAISRLNLLIITVPVGAILITSLLMIYALVSDGFSTQTRIRTLTTLDQQTGQGATWSRQAYYSGMASSSGLTFPTDTAVFEYEQSPLNESVGQKRLSWGKNQVLSGAYFRSRVTQQFLVIRPFQSKRQLEIDTTGNGISVTNKLGTKILALLLVDENGTPHFTSNLNADAQAKLQPDVSTAVVNIRERMGIASMRVPDGFDRQMYINQTRHRTPRSVYLNIPERNQVEPNFTRALMERQYQAQIMNSFEALGPRSYFAVVQHFPETPLGIDGISPGEKSLEVIQATW</sequence>
<evidence type="ECO:0000313" key="3">
    <source>
        <dbReference type="EMBL" id="RCS54313.1"/>
    </source>
</evidence>
<feature type="transmembrane region" description="Helical" evidence="1">
    <location>
        <begin position="479"/>
        <end position="503"/>
    </location>
</feature>
<keyword evidence="2" id="KW-0732">Signal</keyword>
<reference evidence="3 4" key="1">
    <citation type="submission" date="2018-07" db="EMBL/GenBank/DDBJ databases">
        <title>Comparative genomes isolates from brazilian mangrove.</title>
        <authorList>
            <person name="De Araujo J.E."/>
            <person name="Taketani R.G."/>
            <person name="Silva M.C.P."/>
            <person name="Lourenco M.V."/>
            <person name="Oliveira V.M."/>
            <person name="Andreote F.D."/>
        </authorList>
    </citation>
    <scope>NUCLEOTIDE SEQUENCE [LARGE SCALE GENOMIC DNA]</scope>
    <source>
        <strain evidence="3 4">HEX PRIS-MGV</strain>
    </source>
</reference>
<dbReference type="EMBL" id="QPEX01000010">
    <property type="protein sequence ID" value="RCS54313.1"/>
    <property type="molecule type" value="Genomic_DNA"/>
</dbReference>
<feature type="signal peptide" evidence="2">
    <location>
        <begin position="1"/>
        <end position="33"/>
    </location>
</feature>
<organism evidence="3 4">
    <name type="scientific">Bremerella cremea</name>
    <dbReference type="NCBI Taxonomy" id="1031537"/>
    <lineage>
        <taxon>Bacteria</taxon>
        <taxon>Pseudomonadati</taxon>
        <taxon>Planctomycetota</taxon>
        <taxon>Planctomycetia</taxon>
        <taxon>Pirellulales</taxon>
        <taxon>Pirellulaceae</taxon>
        <taxon>Bremerella</taxon>
    </lineage>
</organism>
<comment type="caution">
    <text evidence="3">The sequence shown here is derived from an EMBL/GenBank/DDBJ whole genome shotgun (WGS) entry which is preliminary data.</text>
</comment>
<evidence type="ECO:0000256" key="1">
    <source>
        <dbReference type="SAM" id="Phobius"/>
    </source>
</evidence>
<keyword evidence="1" id="KW-1133">Transmembrane helix</keyword>